<keyword evidence="1" id="KW-0472">Membrane</keyword>
<evidence type="ECO:0000256" key="1">
    <source>
        <dbReference type="SAM" id="Phobius"/>
    </source>
</evidence>
<organism evidence="2 3">
    <name type="scientific">Chryseobacterium phosphatilyticum</name>
    <dbReference type="NCBI Taxonomy" id="475075"/>
    <lineage>
        <taxon>Bacteria</taxon>
        <taxon>Pseudomonadati</taxon>
        <taxon>Bacteroidota</taxon>
        <taxon>Flavobacteriia</taxon>
        <taxon>Flavobacteriales</taxon>
        <taxon>Weeksellaceae</taxon>
        <taxon>Chryseobacterium group</taxon>
        <taxon>Chryseobacterium</taxon>
    </lineage>
</organism>
<dbReference type="RefSeq" id="WP_109710032.1">
    <property type="nucleotide sequence ID" value="NZ_PPED02000001.1"/>
</dbReference>
<feature type="transmembrane region" description="Helical" evidence="1">
    <location>
        <begin position="2221"/>
        <end position="2241"/>
    </location>
</feature>
<evidence type="ECO:0000313" key="3">
    <source>
        <dbReference type="Proteomes" id="UP000236594"/>
    </source>
</evidence>
<accession>A0A316XKH3</accession>
<sequence length="2304" mass="261266">MSDKKIQQYLLANHLKPLIIFRFDDEGASECFGVFVGSKKSRSAGDQDFNDLVLQNRDGQSFRLLKWYNETPLWILPLIETKEGYDLNYNENIDFPSVVKSGFISIVAHKKQDGDPDWKKYSDLAINTKVNFSHYLNIKTKGFSTHNFSEYKIIDEKLSNESIKVWFTEADKIATTDRLIIFKGIECEIVNKKGKKLDFDIWLGIRNKEDDKEKQNKIFLSINSENRNDSIQEAGTDCPIVWKKGGLRDDSIFPDLRTDTFSLNNNKLALDHYSSNENDLSYNLSLIDYKEAYLDVGNHYSWFIKEGGEGGSGQYLYPFFKYMTSINDSILKGFVLSSYNLIYFFQINRYQQQNFSNTVISWLTGAVKYELLNETFKKVAFSRSIADRAMQESLTPEIKNFEFSNLNQIILEHAVTNKNVSFTAIRRLNNPVKLVKSIEGLDSSISKNHDIYLPNFKQSTTDRKQSILTEDHKKLSISNVNFIADDILRTNDNGTFFAFSIEKKIAGTQLSGFVNDGSFSFDLDSNESIQGRMYFSLQLQKAQKPLYLWEWYKDLEKKDTIVPCYSIEDFILPVKNIRPLSTDLSEQERYIADDDNSSLASTGTIRSIPPLIIPVSDFKSDQKYFLSLSENTNVGQDFNFSAELQCTHNKPSRNPEQGSLEVVVLGHQPQTAMKIKTPFGSVPQYDNGKWVVARKNNLSADGSIWEILNNTENEEIIVTLPPQVMGEAFRKTDKDGKYYNNVIAGEPVDDQKVQFKFSPPAELHISNEQLNRQMVTAPWNIQHLFGTYGDSNPGLRLLKAQFELLYGMSAEFENKEAFIAELENKLGQLVKAPRGRIVWESNKDQTYAFNKAYSVFIQTLLLFNSRLAIYEVSAQDKFQPVKFTKGINYFFRTDYIEDPSIVEEVERKKLAKRKGAKLKWPFIDKNGNQVVPDYLKEIHEKYHSDNGLAGGFHFGFESLAIYNELWTTGYKKGSSSGEIENIAFSSLGGYGKQVARFANDKSIIKSTTTLGRTHFYAVERIGRVGVLWNKAKHVIEYERTVVPSEQFSHTENTGRVIMRKVREFVEILEPERKYPEFGADPADSGSVLGSHFKSIKIPVSSTWGRDIVRDNKPVGWEVPLWKKDIDFTIYPFPQIMLAALPSRESQLKEVLYNLANPDDLYFYTDVTETTTAITDSWKSEVNVDYTLQPFENIYLGASPCLDYNDPKLINTQIPSPLDVLPGFERFTFKILPSDIPISANGAYNNDSNVVGKLRTVTMQRKPAAKVDQNGKPIDGYITAEQIGHRTKFHTFLKENVNGYTKGIIAALKSPDLKIEREKGKVTQQIRKDIIAHFSSISNGIRVDSFKDLTANINAKPELRYLNWPPNDYNIDSFNTARRGDWEIPTAALWFQLTKELDAGIGAIDKNYTVLFKEAKKEFDQLIQENPLSDLKETILQRIEAFEANITDLKSHLEINLNQFNGVLSSEADKIRLFLEHNYSKIDEELAGHINKAQSSIDEITDPGITLDKFRTDIRDKILTNIQSFIKKLIENININKNIKDQINNEITTIINKKLKEISDYLFTLKPADFKLEEAKNEIKKSLRDSSTELKSVLSDLKKELADKLVTTSELFSDGIKDITKGFGELLEAEYIKILKMIQVFKDKINKPEASLKESVNQFFEVNAENKFVMVQEILNNLIPEIQKFLIKDYQLKANLPVPPVAHLFNKLNDWIKEQINDLKSFLNKLKESRDLAELEKKIDEHYGYLKNIYTELNDLEEAIKKGDTNTIIKNANELSQAINKDFGEVIGEVTKGYYQAVDLRNSYADLDKEIQNTLFNYRSVFEDIKAVDLGFNRKTIELVCNFKENMAPRLLLTPVMGKLKKMNEGLDAMGISIPYAGLEDKFVAPLKEWGTHFANSLSQQFPISNLLNDIGGMKFDHLFPFLKSDDAFFKAVKITHDLDKEAMKAWVKADVDYTFTGDNTFMTIGPVKVTMLKNARILAQANESIDIDKNRQSENTGSLKATFEISLSGTPLMLFKETVISFRNGKYDFDLDPARMEMPGLLKLLTDASKKIETTAPAKGEKSSPFKLEILKVKQQIGGKDFELPIGARASLDLPPLSIGGGPTSISNLSFGGNFIMKAVDDSDQKNLKLDFLVGLGFYLGKKELPFNFTAFILGGGGYIDCNFRYKPSENNSIQVDFVMSVHASAAFAISAGWISGGIIILAGVELQYKSGASGSTRIEIFIAIIGTVDILGLVSVYLSLRLAINYLSDGNGTVLYGTGTVRLKIKICAFVTIRVNRSYTMILKGESKSVSNSRSEEIATSLN</sequence>
<dbReference type="OrthoDB" id="7592292at2"/>
<name>A0A316XKH3_9FLAO</name>
<evidence type="ECO:0000313" key="2">
    <source>
        <dbReference type="EMBL" id="PWN71380.1"/>
    </source>
</evidence>
<keyword evidence="3" id="KW-1185">Reference proteome</keyword>
<keyword evidence="1" id="KW-0812">Transmembrane</keyword>
<reference evidence="2 3" key="1">
    <citation type="submission" date="2018-04" db="EMBL/GenBank/DDBJ databases">
        <title>Draft Genome Sequence of Phosphate-Solubilizing Chryseobacterium sp. ISE14 that is a Biocontrol and Plant Growth-Promoting Rhizobacterium Isolated from Cucumber.</title>
        <authorList>
            <person name="Jeong J.-J."/>
            <person name="Sang M.K."/>
            <person name="Choi I.-G."/>
            <person name="Kim K.D."/>
        </authorList>
    </citation>
    <scope>NUCLEOTIDE SEQUENCE [LARGE SCALE GENOMIC DNA]</scope>
    <source>
        <strain evidence="2 3">ISE14</strain>
    </source>
</reference>
<feature type="transmembrane region" description="Helical" evidence="1">
    <location>
        <begin position="2186"/>
        <end position="2209"/>
    </location>
</feature>
<comment type="caution">
    <text evidence="2">The sequence shown here is derived from an EMBL/GenBank/DDBJ whole genome shotgun (WGS) entry which is preliminary data.</text>
</comment>
<protein>
    <submittedName>
        <fullName evidence="2">Uncharacterized protein</fullName>
    </submittedName>
</protein>
<dbReference type="EMBL" id="PPED02000001">
    <property type="protein sequence ID" value="PWN71380.1"/>
    <property type="molecule type" value="Genomic_DNA"/>
</dbReference>
<keyword evidence="1" id="KW-1133">Transmembrane helix</keyword>
<dbReference type="Proteomes" id="UP000236594">
    <property type="component" value="Unassembled WGS sequence"/>
</dbReference>
<gene>
    <name evidence="2" type="ORF">C1631_001790</name>
</gene>
<proteinExistence type="predicted"/>